<accession>X1T1J8</accession>
<comment type="caution">
    <text evidence="1">The sequence shown here is derived from an EMBL/GenBank/DDBJ whole genome shotgun (WGS) entry which is preliminary data.</text>
</comment>
<feature type="non-terminal residue" evidence="1">
    <location>
        <position position="92"/>
    </location>
</feature>
<dbReference type="EMBL" id="BARW01019768">
    <property type="protein sequence ID" value="GAI99207.1"/>
    <property type="molecule type" value="Genomic_DNA"/>
</dbReference>
<protein>
    <submittedName>
        <fullName evidence="1">Uncharacterized protein</fullName>
    </submittedName>
</protein>
<proteinExistence type="predicted"/>
<dbReference type="AlphaFoldDB" id="X1T1J8"/>
<name>X1T1J8_9ZZZZ</name>
<sequence>MELKPFTDEETRRLGLGLLGAFATALLDIAYEVGYEFFGLPDIGTLGKGSGGFRLPNLDDVIIDLGTPAGLALAASLTGNKDLFDAAVGSAA</sequence>
<gene>
    <name evidence="1" type="ORF">S12H4_33534</name>
</gene>
<evidence type="ECO:0000313" key="1">
    <source>
        <dbReference type="EMBL" id="GAI99207.1"/>
    </source>
</evidence>
<reference evidence="1" key="1">
    <citation type="journal article" date="2014" name="Front. Microbiol.">
        <title>High frequency of phylogenetically diverse reductive dehalogenase-homologous genes in deep subseafloor sedimentary metagenomes.</title>
        <authorList>
            <person name="Kawai M."/>
            <person name="Futagami T."/>
            <person name="Toyoda A."/>
            <person name="Takaki Y."/>
            <person name="Nishi S."/>
            <person name="Hori S."/>
            <person name="Arai W."/>
            <person name="Tsubouchi T."/>
            <person name="Morono Y."/>
            <person name="Uchiyama I."/>
            <person name="Ito T."/>
            <person name="Fujiyama A."/>
            <person name="Inagaki F."/>
            <person name="Takami H."/>
        </authorList>
    </citation>
    <scope>NUCLEOTIDE SEQUENCE</scope>
    <source>
        <strain evidence="1">Expedition CK06-06</strain>
    </source>
</reference>
<organism evidence="1">
    <name type="scientific">marine sediment metagenome</name>
    <dbReference type="NCBI Taxonomy" id="412755"/>
    <lineage>
        <taxon>unclassified sequences</taxon>
        <taxon>metagenomes</taxon>
        <taxon>ecological metagenomes</taxon>
    </lineage>
</organism>